<dbReference type="InterPro" id="IPR052061">
    <property type="entry name" value="PTE-AB_protein"/>
</dbReference>
<protein>
    <submittedName>
        <fullName evidence="2">HotDog domain-containing protein</fullName>
    </submittedName>
</protein>
<dbReference type="Pfam" id="PF03061">
    <property type="entry name" value="4HBT"/>
    <property type="match status" value="1"/>
</dbReference>
<organism evidence="2 3">
    <name type="scientific">Glomus cerebriforme</name>
    <dbReference type="NCBI Taxonomy" id="658196"/>
    <lineage>
        <taxon>Eukaryota</taxon>
        <taxon>Fungi</taxon>
        <taxon>Fungi incertae sedis</taxon>
        <taxon>Mucoromycota</taxon>
        <taxon>Glomeromycotina</taxon>
        <taxon>Glomeromycetes</taxon>
        <taxon>Glomerales</taxon>
        <taxon>Glomeraceae</taxon>
        <taxon>Glomus</taxon>
    </lineage>
</organism>
<evidence type="ECO:0000259" key="1">
    <source>
        <dbReference type="Pfam" id="PF03061"/>
    </source>
</evidence>
<reference evidence="2 3" key="1">
    <citation type="submission" date="2018-06" db="EMBL/GenBank/DDBJ databases">
        <title>Comparative genomics reveals the genomic features of Rhizophagus irregularis, R. cerebriforme, R. diaphanum and Gigaspora rosea, and their symbiotic lifestyle signature.</title>
        <authorList>
            <person name="Morin E."/>
            <person name="San Clemente H."/>
            <person name="Chen E.C.H."/>
            <person name="De La Providencia I."/>
            <person name="Hainaut M."/>
            <person name="Kuo A."/>
            <person name="Kohler A."/>
            <person name="Murat C."/>
            <person name="Tang N."/>
            <person name="Roy S."/>
            <person name="Loubradou J."/>
            <person name="Henrissat B."/>
            <person name="Grigoriev I.V."/>
            <person name="Corradi N."/>
            <person name="Roux C."/>
            <person name="Martin F.M."/>
        </authorList>
    </citation>
    <scope>NUCLEOTIDE SEQUENCE [LARGE SCALE GENOMIC DNA]</scope>
    <source>
        <strain evidence="2 3">DAOM 227022</strain>
    </source>
</reference>
<gene>
    <name evidence="2" type="ORF">C1645_766067</name>
</gene>
<dbReference type="STRING" id="658196.A0A397T6M4"/>
<dbReference type="PANTHER" id="PTHR47260">
    <property type="entry name" value="UPF0644 PROTEIN PB2B4.06"/>
    <property type="match status" value="1"/>
</dbReference>
<dbReference type="PANTHER" id="PTHR47260:SF1">
    <property type="entry name" value="UPF0644 PROTEIN PB2B4.06"/>
    <property type="match status" value="1"/>
</dbReference>
<dbReference type="Proteomes" id="UP000265703">
    <property type="component" value="Unassembled WGS sequence"/>
</dbReference>
<dbReference type="AlphaFoldDB" id="A0A397T6M4"/>
<comment type="caution">
    <text evidence="2">The sequence shown here is derived from an EMBL/GenBank/DDBJ whole genome shotgun (WGS) entry which is preliminary data.</text>
</comment>
<dbReference type="SUPFAM" id="SSF54637">
    <property type="entry name" value="Thioesterase/thiol ester dehydrase-isomerase"/>
    <property type="match status" value="1"/>
</dbReference>
<dbReference type="Gene3D" id="3.10.129.10">
    <property type="entry name" value="Hotdog Thioesterase"/>
    <property type="match status" value="1"/>
</dbReference>
<dbReference type="OrthoDB" id="506431at2759"/>
<dbReference type="InterPro" id="IPR029069">
    <property type="entry name" value="HotDog_dom_sf"/>
</dbReference>
<keyword evidence="3" id="KW-1185">Reference proteome</keyword>
<dbReference type="EMBL" id="QKYT01000137">
    <property type="protein sequence ID" value="RIA91995.1"/>
    <property type="molecule type" value="Genomic_DNA"/>
</dbReference>
<sequence>MSTTTDGLTNHSNLLRLEKYINSIEQQIFSLPIVKELKNEPSYIESRNYENITEERLKYHFVGGTLGGKGKITVSPLMFFSEKKKESVTILHVGDQMCGHNGIAHGGLLSTVMDELLARTAIPCLPDKNGATAYLHVNFRKPCKVDQILIGRCKTTKLERKKGYVEGTLETLEGVIVVEADALFISLKKLE</sequence>
<name>A0A397T6M4_9GLOM</name>
<evidence type="ECO:0000313" key="3">
    <source>
        <dbReference type="Proteomes" id="UP000265703"/>
    </source>
</evidence>
<dbReference type="CDD" id="cd03443">
    <property type="entry name" value="PaaI_thioesterase"/>
    <property type="match status" value="1"/>
</dbReference>
<proteinExistence type="predicted"/>
<feature type="domain" description="Thioesterase" evidence="1">
    <location>
        <begin position="101"/>
        <end position="175"/>
    </location>
</feature>
<evidence type="ECO:0000313" key="2">
    <source>
        <dbReference type="EMBL" id="RIA91995.1"/>
    </source>
</evidence>
<accession>A0A397T6M4</accession>
<dbReference type="InterPro" id="IPR006683">
    <property type="entry name" value="Thioestr_dom"/>
</dbReference>